<dbReference type="InterPro" id="IPR049212">
    <property type="entry name" value="DUF6815"/>
</dbReference>
<gene>
    <name evidence="3" type="ORF">CI1B_49660</name>
</gene>
<feature type="domain" description="DUF6815" evidence="2">
    <location>
        <begin position="222"/>
        <end position="331"/>
    </location>
</feature>
<reference evidence="3" key="1">
    <citation type="submission" date="2019-02" db="EMBL/GenBank/DDBJ databases">
        <authorList>
            <person name="Pothier F.J."/>
        </authorList>
    </citation>
    <scope>NUCLEOTIDE SEQUENCE</scope>
    <source>
        <strain evidence="3">CI-1B</strain>
    </source>
</reference>
<evidence type="ECO:0000256" key="1">
    <source>
        <dbReference type="SAM" id="MobiDB-lite"/>
    </source>
</evidence>
<sequence length="359" mass="39670">MDIEHYVPPRTRIAILCRGDAAMRRGATAYNSRFVRVFDALAACGIEAIPVIYDESFADDVREQLLTVDGVLVWVDPIHQGKTRAELDPLLREVAAKRPWVSAHPDVILKMGVKEVLYRTRHLGWGADTHRYDTAAAFRAEFPSRLRTAGPRVLKQNRGNGGQGVWKVEAVPNADATVRVLHALRGSRPEQMPLDEFMARCEPYFGWGGCIIDQAFQPRLPEGMIRCYVSGSKVAGFGQQLIKALIPPPAEGPDAPEAQPGPRIMHGPDAPQFQTLRRLMEHEWIPQLSATFEIDEASLPVIWDADFLYGPRDADGADTYVLCEINASSCFAIPDEAPAAIARTVRERLRQAAGAGVGR</sequence>
<proteinExistence type="predicted"/>
<accession>A0A508TFS3</accession>
<evidence type="ECO:0000313" key="4">
    <source>
        <dbReference type="Proteomes" id="UP000328092"/>
    </source>
</evidence>
<keyword evidence="4" id="KW-1185">Reference proteome</keyword>
<dbReference type="NCBIfam" id="NF033816">
    <property type="entry name" value="Cj0069_fam"/>
    <property type="match status" value="1"/>
</dbReference>
<dbReference type="SUPFAM" id="SSF56059">
    <property type="entry name" value="Glutathione synthetase ATP-binding domain-like"/>
    <property type="match status" value="1"/>
</dbReference>
<dbReference type="AlphaFoldDB" id="A0A508TFS3"/>
<dbReference type="RefSeq" id="WP_139861981.1">
    <property type="nucleotide sequence ID" value="NZ_CAADFC020000016.1"/>
</dbReference>
<organism evidence="3 4">
    <name type="scientific">Bradyrhizobium ivorense</name>
    <dbReference type="NCBI Taxonomy" id="2511166"/>
    <lineage>
        <taxon>Bacteria</taxon>
        <taxon>Pseudomonadati</taxon>
        <taxon>Pseudomonadota</taxon>
        <taxon>Alphaproteobacteria</taxon>
        <taxon>Hyphomicrobiales</taxon>
        <taxon>Nitrobacteraceae</taxon>
        <taxon>Bradyrhizobium</taxon>
    </lineage>
</organism>
<dbReference type="Proteomes" id="UP000328092">
    <property type="component" value="Unassembled WGS sequence"/>
</dbReference>
<dbReference type="EMBL" id="CAADFC020000016">
    <property type="protein sequence ID" value="VIO73390.1"/>
    <property type="molecule type" value="Genomic_DNA"/>
</dbReference>
<protein>
    <recommendedName>
        <fullName evidence="2">DUF6815 domain-containing protein</fullName>
    </recommendedName>
</protein>
<comment type="caution">
    <text evidence="3">The sequence shown here is derived from an EMBL/GenBank/DDBJ whole genome shotgun (WGS) entry which is preliminary data.</text>
</comment>
<dbReference type="Pfam" id="PF20668">
    <property type="entry name" value="DUF6815"/>
    <property type="match status" value="1"/>
</dbReference>
<feature type="compositionally biased region" description="Low complexity" evidence="1">
    <location>
        <begin position="252"/>
        <end position="262"/>
    </location>
</feature>
<dbReference type="OrthoDB" id="1404368at2"/>
<feature type="region of interest" description="Disordered" evidence="1">
    <location>
        <begin position="249"/>
        <end position="268"/>
    </location>
</feature>
<name>A0A508TFS3_9BRAD</name>
<evidence type="ECO:0000313" key="3">
    <source>
        <dbReference type="EMBL" id="VIO73390.1"/>
    </source>
</evidence>
<evidence type="ECO:0000259" key="2">
    <source>
        <dbReference type="Pfam" id="PF20668"/>
    </source>
</evidence>